<proteinExistence type="predicted"/>
<evidence type="ECO:0000256" key="1">
    <source>
        <dbReference type="SAM" id="MobiDB-lite"/>
    </source>
</evidence>
<evidence type="ECO:0000313" key="3">
    <source>
        <dbReference type="Proteomes" id="UP001268610"/>
    </source>
</evidence>
<feature type="compositionally biased region" description="Polar residues" evidence="1">
    <location>
        <begin position="326"/>
        <end position="339"/>
    </location>
</feature>
<dbReference type="AlphaFoldDB" id="A0AAJ2H0C4"/>
<gene>
    <name evidence="2" type="ORF">RJJ65_32120</name>
</gene>
<dbReference type="RefSeq" id="WP_310865766.1">
    <property type="nucleotide sequence ID" value="NZ_JAVLSF010000036.1"/>
</dbReference>
<feature type="region of interest" description="Disordered" evidence="1">
    <location>
        <begin position="300"/>
        <end position="358"/>
    </location>
</feature>
<name>A0AAJ2H0C4_9HYPH</name>
<feature type="region of interest" description="Disordered" evidence="1">
    <location>
        <begin position="1"/>
        <end position="89"/>
    </location>
</feature>
<protein>
    <submittedName>
        <fullName evidence="2">Uncharacterized protein</fullName>
    </submittedName>
</protein>
<comment type="caution">
    <text evidence="2">The sequence shown here is derived from an EMBL/GenBank/DDBJ whole genome shotgun (WGS) entry which is preliminary data.</text>
</comment>
<dbReference type="EMBL" id="JAVLSF010000036">
    <property type="protein sequence ID" value="MDR9777205.1"/>
    <property type="molecule type" value="Genomic_DNA"/>
</dbReference>
<evidence type="ECO:0000313" key="2">
    <source>
        <dbReference type="EMBL" id="MDR9777205.1"/>
    </source>
</evidence>
<feature type="compositionally biased region" description="Basic and acidic residues" evidence="1">
    <location>
        <begin position="67"/>
        <end position="84"/>
    </location>
</feature>
<dbReference type="Proteomes" id="UP001268610">
    <property type="component" value="Unassembled WGS sequence"/>
</dbReference>
<feature type="compositionally biased region" description="Basic and acidic residues" evidence="1">
    <location>
        <begin position="300"/>
        <end position="319"/>
    </location>
</feature>
<organism evidence="2 3">
    <name type="scientific">Rhizobium hidalgonense</name>
    <dbReference type="NCBI Taxonomy" id="1538159"/>
    <lineage>
        <taxon>Bacteria</taxon>
        <taxon>Pseudomonadati</taxon>
        <taxon>Pseudomonadota</taxon>
        <taxon>Alphaproteobacteria</taxon>
        <taxon>Hyphomicrobiales</taxon>
        <taxon>Rhizobiaceae</taxon>
        <taxon>Rhizobium/Agrobacterium group</taxon>
        <taxon>Rhizobium</taxon>
    </lineage>
</organism>
<accession>A0AAJ2H0C4</accession>
<feature type="compositionally biased region" description="Low complexity" evidence="1">
    <location>
        <begin position="15"/>
        <end position="30"/>
    </location>
</feature>
<reference evidence="2" key="1">
    <citation type="submission" date="2023-04" db="EMBL/GenBank/DDBJ databases">
        <title>Genomic characterization of faba bean (Vicia faba) microsymbionts in Mexican soils.</title>
        <authorList>
            <person name="Rivera Orduna F.N."/>
            <person name="Guevara-Luna J."/>
            <person name="Yan J."/>
            <person name="Arroyo-Herrera I."/>
            <person name="Li Y."/>
            <person name="Vasquez-Murrieta M.S."/>
            <person name="Wang E.T."/>
        </authorList>
    </citation>
    <scope>NUCLEOTIDE SEQUENCE</scope>
    <source>
        <strain evidence="2">CH26</strain>
    </source>
</reference>
<sequence>MDDIINGAAPVATESAPAPVSTPVESPTPSMEDTMSAVWDKMNPARDDGGKFASDTPVKPEGAENAAEVKTEENNDQPLEKAPEPVKPAIEAPNSWSAEMKAKFGALPPEAQEYIAQREREAHTAITQKGEQIKAFEPIRQTLDQHREVFVKNGVTEAEGVQRLFAADRFLQERPTEAIQWLANHYGVDLRQFATGNQQHDQSQQPSSEVIQLRRELAEIKNSLTARERSEHEAQTATVAQAIEKFESENPYFKDVEDELMGLIPVIRAKESGLNHSEVLKKAYDRAVYANPDVRQRLQADQQKAAEDKRKADEAEAVRKAKQAGGINQKSVQGTSPTKGASMEDTMSAVYDRLHGNG</sequence>